<reference evidence="16" key="3">
    <citation type="submission" date="2025-09" db="UniProtKB">
        <authorList>
            <consortium name="Ensembl"/>
        </authorList>
    </citation>
    <scope>IDENTIFICATION</scope>
    <source>
        <strain evidence="16">Glennie</strain>
    </source>
</reference>
<dbReference type="GO" id="GO:0005868">
    <property type="term" value="C:cytoplasmic dynein complex"/>
    <property type="evidence" value="ECO:0000318"/>
    <property type="project" value="GO_Central"/>
</dbReference>
<feature type="region of interest" description="Disordered" evidence="15">
    <location>
        <begin position="502"/>
        <end position="521"/>
    </location>
</feature>
<evidence type="ECO:0000256" key="9">
    <source>
        <dbReference type="ARBA" id="ARBA00022840"/>
    </source>
</evidence>
<keyword evidence="10 14" id="KW-0243">Dynein</keyword>
<feature type="region of interest" description="Disordered" evidence="15">
    <location>
        <begin position="14"/>
        <end position="35"/>
    </location>
</feature>
<dbReference type="Bgee" id="ENSOANG00000036166">
    <property type="expression patterns" value="Expressed in testis and 2 other cell types or tissues"/>
</dbReference>
<dbReference type="PANTHER" id="PTHR12688">
    <property type="entry name" value="DYNEIN LIGHT INTERMEDIATE CHAIN"/>
    <property type="match status" value="1"/>
</dbReference>
<dbReference type="GO" id="GO:0005874">
    <property type="term" value="C:microtubule"/>
    <property type="evidence" value="ECO:0007669"/>
    <property type="project" value="UniProtKB-KW"/>
</dbReference>
<feature type="compositionally biased region" description="Polar residues" evidence="15">
    <location>
        <begin position="439"/>
        <end position="469"/>
    </location>
</feature>
<dbReference type="OMA" id="KKATNCD"/>
<keyword evidence="4" id="KW-0488">Methylation</keyword>
<evidence type="ECO:0000256" key="10">
    <source>
        <dbReference type="ARBA" id="ARBA00023017"/>
    </source>
</evidence>
<reference evidence="16" key="2">
    <citation type="submission" date="2025-08" db="UniProtKB">
        <authorList>
            <consortium name="Ensembl"/>
        </authorList>
    </citation>
    <scope>IDENTIFICATION</scope>
    <source>
        <strain evidence="16">Glennie</strain>
    </source>
</reference>
<comment type="subcellular location">
    <subcellularLocation>
        <location evidence="1 14">Cytoplasm</location>
        <location evidence="1 14">Cytoskeleton</location>
    </subcellularLocation>
</comment>
<evidence type="ECO:0000256" key="7">
    <source>
        <dbReference type="ARBA" id="ARBA00022701"/>
    </source>
</evidence>
<keyword evidence="3 14" id="KW-0813">Transport</keyword>
<evidence type="ECO:0000313" key="16">
    <source>
        <dbReference type="Ensembl" id="ENSOANP00000054227.1"/>
    </source>
</evidence>
<evidence type="ECO:0000256" key="15">
    <source>
        <dbReference type="SAM" id="MobiDB-lite"/>
    </source>
</evidence>
<comment type="subunit">
    <text evidence="14">Homodimer. The cytoplasmic dynein 1 complex consists of two catalytic heavy chains (HCs) and a number of non-catalytic subunits presented by intermediate chains (ICs).</text>
</comment>
<reference evidence="16 17" key="1">
    <citation type="journal article" date="2008" name="Nature">
        <title>Genome analysis of the platypus reveals unique signatures of evolution.</title>
        <authorList>
            <person name="Warren W.C."/>
            <person name="Hillier L.W."/>
            <person name="Marshall Graves J.A."/>
            <person name="Birney E."/>
            <person name="Ponting C.P."/>
            <person name="Grutzner F."/>
            <person name="Belov K."/>
            <person name="Miller W."/>
            <person name="Clarke L."/>
            <person name="Chinwalla A.T."/>
            <person name="Yang S.P."/>
            <person name="Heger A."/>
            <person name="Locke D.P."/>
            <person name="Miethke P."/>
            <person name="Waters P.D."/>
            <person name="Veyrunes F."/>
            <person name="Fulton L."/>
            <person name="Fulton B."/>
            <person name="Graves T."/>
            <person name="Wallis J."/>
            <person name="Puente X.S."/>
            <person name="Lopez-Otin C."/>
            <person name="Ordonez G.R."/>
            <person name="Eichler E.E."/>
            <person name="Chen L."/>
            <person name="Cheng Z."/>
            <person name="Deakin J.E."/>
            <person name="Alsop A."/>
            <person name="Thompson K."/>
            <person name="Kirby P."/>
            <person name="Papenfuss A.T."/>
            <person name="Wakefield M.J."/>
            <person name="Olender T."/>
            <person name="Lancet D."/>
            <person name="Huttley G.A."/>
            <person name="Smit A.F."/>
            <person name="Pask A."/>
            <person name="Temple-Smith P."/>
            <person name="Batzer M.A."/>
            <person name="Walker J.A."/>
            <person name="Konkel M.K."/>
            <person name="Harris R.S."/>
            <person name="Whittington C.M."/>
            <person name="Wong E.S."/>
            <person name="Gemmell N.J."/>
            <person name="Buschiazzo E."/>
            <person name="Vargas Jentzsch I.M."/>
            <person name="Merkel A."/>
            <person name="Schmitz J."/>
            <person name="Zemann A."/>
            <person name="Churakov G."/>
            <person name="Kriegs J.O."/>
            <person name="Brosius J."/>
            <person name="Murchison E.P."/>
            <person name="Sachidanandam R."/>
            <person name="Smith C."/>
            <person name="Hannon G.J."/>
            <person name="Tsend-Ayush E."/>
            <person name="McMillan D."/>
            <person name="Attenborough R."/>
            <person name="Rens W."/>
            <person name="Ferguson-Smith M."/>
            <person name="Lefevre C.M."/>
            <person name="Sharp J.A."/>
            <person name="Nicholas K.R."/>
            <person name="Ray D.A."/>
            <person name="Kube M."/>
            <person name="Reinhardt R."/>
            <person name="Pringle T.H."/>
            <person name="Taylor J."/>
            <person name="Jones R.C."/>
            <person name="Nixon B."/>
            <person name="Dacheux J.L."/>
            <person name="Niwa H."/>
            <person name="Sekita Y."/>
            <person name="Huang X."/>
            <person name="Stark A."/>
            <person name="Kheradpour P."/>
            <person name="Kellis M."/>
            <person name="Flicek P."/>
            <person name="Chen Y."/>
            <person name="Webber C."/>
            <person name="Hardison R."/>
            <person name="Nelson J."/>
            <person name="Hallsworth-Pepin K."/>
            <person name="Delehaunty K."/>
            <person name="Markovic C."/>
            <person name="Minx P."/>
            <person name="Feng Y."/>
            <person name="Kremitzki C."/>
            <person name="Mitreva M."/>
            <person name="Glasscock J."/>
            <person name="Wylie T."/>
            <person name="Wohldmann P."/>
            <person name="Thiru P."/>
            <person name="Nhan M.N."/>
            <person name="Pohl C.S."/>
            <person name="Smith S.M."/>
            <person name="Hou S."/>
            <person name="Nefedov M."/>
            <person name="de Jong P.J."/>
            <person name="Renfree M.B."/>
            <person name="Mardis E.R."/>
            <person name="Wilson R.K."/>
        </authorList>
    </citation>
    <scope>NUCLEOTIDE SEQUENCE [LARGE SCALE GENOMIC DNA]</scope>
    <source>
        <strain evidence="16 17">Glennie</strain>
    </source>
</reference>
<dbReference type="PRINTS" id="PR00449">
    <property type="entry name" value="RASTRNSFRMNG"/>
</dbReference>
<evidence type="ECO:0000256" key="12">
    <source>
        <dbReference type="ARBA" id="ARBA00023212"/>
    </source>
</evidence>
<evidence type="ECO:0000256" key="5">
    <source>
        <dbReference type="ARBA" id="ARBA00022490"/>
    </source>
</evidence>
<proteinExistence type="inferred from homology"/>
<name>A0A6I8PRK9_ORNAN</name>
<organism evidence="16 17">
    <name type="scientific">Ornithorhynchus anatinus</name>
    <name type="common">Duckbill platypus</name>
    <dbReference type="NCBI Taxonomy" id="9258"/>
    <lineage>
        <taxon>Eukaryota</taxon>
        <taxon>Metazoa</taxon>
        <taxon>Chordata</taxon>
        <taxon>Craniata</taxon>
        <taxon>Vertebrata</taxon>
        <taxon>Euteleostomi</taxon>
        <taxon>Mammalia</taxon>
        <taxon>Monotremata</taxon>
        <taxon>Ornithorhynchidae</taxon>
        <taxon>Ornithorhynchus</taxon>
    </lineage>
</organism>
<evidence type="ECO:0000256" key="11">
    <source>
        <dbReference type="ARBA" id="ARBA00023175"/>
    </source>
</evidence>
<keyword evidence="6" id="KW-0597">Phosphoprotein</keyword>
<dbReference type="Pfam" id="PF05783">
    <property type="entry name" value="DLIC"/>
    <property type="match status" value="1"/>
</dbReference>
<dbReference type="Gene3D" id="3.40.50.300">
    <property type="entry name" value="P-loop containing nucleotide triphosphate hydrolases"/>
    <property type="match status" value="1"/>
</dbReference>
<evidence type="ECO:0000313" key="17">
    <source>
        <dbReference type="Proteomes" id="UP000002279"/>
    </source>
</evidence>
<comment type="function">
    <text evidence="13 14">Acts as one of several non-catalytic accessory components of the cytoplasmic dynein 1 complex that are thought to be involved in linking dynein to cargos and to adapter proteins that regulate dynein function. Cytoplasmic dynein 1 acts as a motor for the intracellular retrograde motility of vesicles and organelles along microtubules. May play a role in binding dynein to membranous organelles or chromosomes.</text>
</comment>
<evidence type="ECO:0000256" key="13">
    <source>
        <dbReference type="ARBA" id="ARBA00037133"/>
    </source>
</evidence>
<sequence>MERYPGDRGMGWRELGYGQAVDPTGQAGSAPTAGAPAQPVPIQWGVYYLAPVGEMAPPPVGMQLPVLGAVGAAAVDPAAAAAPVPVYGIGGGEEELEEKKQEEEDLWASVLREVSAGPRPKLPTGKNILILGETASGKTTLMAKMQGADHTKKGSGLKYLYLNIHDEDIDDHTCCNVWILDGDLFYRDLLKFVVTAESLEDTLPIFVADMSRPWTIMESLQKWTSVLQEHIDKLKIPSEDIRVMKLNFAKDFQSYLGSGQRPRGFQLREQGNESVFLPLGDRVLTHSFGIPVLVVCTKCDAMRVLEKVHGYSEEHFDFIQSHIRRFCLKYGAALIYTSAKEGKNLDLLFKYMVHKIYGFPFTTPALVMEKDAVFIPAGWDNEHKIAVLHESFTSVYPEDEYEDFIIPPVRKLTHFKEVVAEDDQEFLLRQQAILARQPATPTRGSESSARGADSSKTQSQAGAAVSDSSPAAAEANTKTGSSNEGVLATFFNSLLNRKPGCPMGPAAAGMQSTAPKQGCGREELTVSEPHIEENMCWNLCPASWCAGANRVLYHPGGTVRTKRLGKYDITIDTFPAHNKLMV</sequence>
<evidence type="ECO:0000256" key="8">
    <source>
        <dbReference type="ARBA" id="ARBA00022741"/>
    </source>
</evidence>
<keyword evidence="11 14" id="KW-0505">Motor protein</keyword>
<gene>
    <name evidence="16" type="primary">DYNC1LI2</name>
</gene>
<protein>
    <recommendedName>
        <fullName evidence="14">Dynein light intermediate chain</fullName>
    </recommendedName>
</protein>
<dbReference type="GeneTree" id="ENSGT00390000008295"/>
<dbReference type="GO" id="GO:0005813">
    <property type="term" value="C:centrosome"/>
    <property type="evidence" value="ECO:0007669"/>
    <property type="project" value="Ensembl"/>
</dbReference>
<keyword evidence="5 14" id="KW-0963">Cytoplasm</keyword>
<evidence type="ECO:0000256" key="6">
    <source>
        <dbReference type="ARBA" id="ARBA00022553"/>
    </source>
</evidence>
<keyword evidence="8 14" id="KW-0547">Nucleotide-binding</keyword>
<dbReference type="InterPro" id="IPR022780">
    <property type="entry name" value="Dynein_light_int_chain"/>
</dbReference>
<evidence type="ECO:0000256" key="1">
    <source>
        <dbReference type="ARBA" id="ARBA00004245"/>
    </source>
</evidence>
<keyword evidence="9 14" id="KW-0067">ATP-binding</keyword>
<dbReference type="InterPro" id="IPR008467">
    <property type="entry name" value="Dynein1_light_intermed_chain"/>
</dbReference>
<evidence type="ECO:0000256" key="4">
    <source>
        <dbReference type="ARBA" id="ARBA00022481"/>
    </source>
</evidence>
<evidence type="ECO:0000256" key="14">
    <source>
        <dbReference type="RuleBase" id="RU366047"/>
    </source>
</evidence>
<dbReference type="PANTHER" id="PTHR12688:SF1">
    <property type="entry name" value="CYTOPLASMIC DYNEIN 1 LIGHT INTERMEDIATE CHAIN 2"/>
    <property type="match status" value="1"/>
</dbReference>
<dbReference type="InterPro" id="IPR027417">
    <property type="entry name" value="P-loop_NTPase"/>
</dbReference>
<dbReference type="AlphaFoldDB" id="A0A6I8PRK9"/>
<evidence type="ECO:0000256" key="3">
    <source>
        <dbReference type="ARBA" id="ARBA00022448"/>
    </source>
</evidence>
<accession>A0A6I8PRK9</accession>
<dbReference type="SUPFAM" id="SSF52540">
    <property type="entry name" value="P-loop containing nucleoside triphosphate hydrolases"/>
    <property type="match status" value="1"/>
</dbReference>
<evidence type="ECO:0000256" key="2">
    <source>
        <dbReference type="ARBA" id="ARBA00006831"/>
    </source>
</evidence>
<feature type="region of interest" description="Disordered" evidence="15">
    <location>
        <begin position="437"/>
        <end position="480"/>
    </location>
</feature>
<keyword evidence="7 14" id="KW-0493">Microtubule</keyword>
<dbReference type="InParanoid" id="A0A6I8PRK9"/>
<keyword evidence="17" id="KW-1185">Reference proteome</keyword>
<keyword evidence="12 14" id="KW-0206">Cytoskeleton</keyword>
<dbReference type="GO" id="GO:0000226">
    <property type="term" value="P:microtubule cytoskeleton organization"/>
    <property type="evidence" value="ECO:0000318"/>
    <property type="project" value="GO_Central"/>
</dbReference>
<dbReference type="Proteomes" id="UP000002279">
    <property type="component" value="Chromosome X1"/>
</dbReference>
<dbReference type="GO" id="GO:0045504">
    <property type="term" value="F:dynein heavy chain binding"/>
    <property type="evidence" value="ECO:0000318"/>
    <property type="project" value="GO_Central"/>
</dbReference>
<comment type="similarity">
    <text evidence="2 14">Belongs to the dynein light intermediate chain family.</text>
</comment>
<dbReference type="GO" id="GO:0005524">
    <property type="term" value="F:ATP binding"/>
    <property type="evidence" value="ECO:0007669"/>
    <property type="project" value="UniProtKB-KW"/>
</dbReference>
<dbReference type="GO" id="GO:0007018">
    <property type="term" value="P:microtubule-based movement"/>
    <property type="evidence" value="ECO:0000318"/>
    <property type="project" value="GO_Central"/>
</dbReference>
<dbReference type="Ensembl" id="ENSOANT00000054496.1">
    <property type="protein sequence ID" value="ENSOANP00000054227.1"/>
    <property type="gene ID" value="ENSOANG00000036166.1"/>
</dbReference>